<proteinExistence type="predicted"/>
<protein>
    <submittedName>
        <fullName evidence="1">Uncharacterized protein</fullName>
    </submittedName>
</protein>
<feature type="non-terminal residue" evidence="1">
    <location>
        <position position="1"/>
    </location>
</feature>
<evidence type="ECO:0000313" key="1">
    <source>
        <dbReference type="EMBL" id="MCI86054.1"/>
    </source>
</evidence>
<dbReference type="Proteomes" id="UP000265520">
    <property type="component" value="Unassembled WGS sequence"/>
</dbReference>
<dbReference type="EMBL" id="LXQA011130880">
    <property type="protein sequence ID" value="MCI86054.1"/>
    <property type="molecule type" value="Genomic_DNA"/>
</dbReference>
<name>A0A392VCI1_9FABA</name>
<reference evidence="1 2" key="1">
    <citation type="journal article" date="2018" name="Front. Plant Sci.">
        <title>Red Clover (Trifolium pratense) and Zigzag Clover (T. medium) - A Picture of Genomic Similarities and Differences.</title>
        <authorList>
            <person name="Dluhosova J."/>
            <person name="Istvanek J."/>
            <person name="Nedelnik J."/>
            <person name="Repkova J."/>
        </authorList>
    </citation>
    <scope>NUCLEOTIDE SEQUENCE [LARGE SCALE GENOMIC DNA]</scope>
    <source>
        <strain evidence="2">cv. 10/8</strain>
        <tissue evidence="1">Leaf</tissue>
    </source>
</reference>
<accession>A0A392VCI1</accession>
<dbReference type="AlphaFoldDB" id="A0A392VCI1"/>
<keyword evidence="2" id="KW-1185">Reference proteome</keyword>
<feature type="non-terminal residue" evidence="1">
    <location>
        <position position="69"/>
    </location>
</feature>
<sequence>CVEIILRGESNKTNAGRERTIAICGQRQQQLLTRPNLGVLGAIDDKDCSATPGGAEELVTPPPLLILHC</sequence>
<organism evidence="1 2">
    <name type="scientific">Trifolium medium</name>
    <dbReference type="NCBI Taxonomy" id="97028"/>
    <lineage>
        <taxon>Eukaryota</taxon>
        <taxon>Viridiplantae</taxon>
        <taxon>Streptophyta</taxon>
        <taxon>Embryophyta</taxon>
        <taxon>Tracheophyta</taxon>
        <taxon>Spermatophyta</taxon>
        <taxon>Magnoliopsida</taxon>
        <taxon>eudicotyledons</taxon>
        <taxon>Gunneridae</taxon>
        <taxon>Pentapetalae</taxon>
        <taxon>rosids</taxon>
        <taxon>fabids</taxon>
        <taxon>Fabales</taxon>
        <taxon>Fabaceae</taxon>
        <taxon>Papilionoideae</taxon>
        <taxon>50 kb inversion clade</taxon>
        <taxon>NPAAA clade</taxon>
        <taxon>Hologalegina</taxon>
        <taxon>IRL clade</taxon>
        <taxon>Trifolieae</taxon>
        <taxon>Trifolium</taxon>
    </lineage>
</organism>
<evidence type="ECO:0000313" key="2">
    <source>
        <dbReference type="Proteomes" id="UP000265520"/>
    </source>
</evidence>
<comment type="caution">
    <text evidence="1">The sequence shown here is derived from an EMBL/GenBank/DDBJ whole genome shotgun (WGS) entry which is preliminary data.</text>
</comment>